<feature type="signal peptide" evidence="1">
    <location>
        <begin position="1"/>
        <end position="18"/>
    </location>
</feature>
<organism evidence="3 4">
    <name type="scientific">Flavobacterium limi</name>
    <dbReference type="NCBI Taxonomy" id="2045105"/>
    <lineage>
        <taxon>Bacteria</taxon>
        <taxon>Pseudomonadati</taxon>
        <taxon>Bacteroidota</taxon>
        <taxon>Flavobacteriia</taxon>
        <taxon>Flavobacteriales</taxon>
        <taxon>Flavobacteriaceae</taxon>
        <taxon>Flavobacterium</taxon>
    </lineage>
</organism>
<dbReference type="EMBL" id="BMKP01000011">
    <property type="protein sequence ID" value="GGF25764.1"/>
    <property type="molecule type" value="Genomic_DNA"/>
</dbReference>
<accession>A0ABQ1UTC8</accession>
<dbReference type="RefSeq" id="WP_163396105.1">
    <property type="nucleotide sequence ID" value="NZ_BMKP01000011.1"/>
</dbReference>
<evidence type="ECO:0000313" key="4">
    <source>
        <dbReference type="Proteomes" id="UP000655016"/>
    </source>
</evidence>
<reference evidence="4" key="1">
    <citation type="journal article" date="2019" name="Int. J. Syst. Evol. Microbiol.">
        <title>The Global Catalogue of Microorganisms (GCM) 10K type strain sequencing project: providing services to taxonomists for standard genome sequencing and annotation.</title>
        <authorList>
            <consortium name="The Broad Institute Genomics Platform"/>
            <consortium name="The Broad Institute Genome Sequencing Center for Infectious Disease"/>
            <person name="Wu L."/>
            <person name="Ma J."/>
        </authorList>
    </citation>
    <scope>NUCLEOTIDE SEQUENCE [LARGE SCALE GENOMIC DNA]</scope>
    <source>
        <strain evidence="4">CGMCC 1.16060</strain>
    </source>
</reference>
<evidence type="ECO:0000256" key="1">
    <source>
        <dbReference type="SAM" id="SignalP"/>
    </source>
</evidence>
<dbReference type="InterPro" id="IPR045619">
    <property type="entry name" value="DUF6443"/>
</dbReference>
<keyword evidence="4" id="KW-1185">Reference proteome</keyword>
<dbReference type="Pfam" id="PF20041">
    <property type="entry name" value="DUF6443"/>
    <property type="match status" value="1"/>
</dbReference>
<evidence type="ECO:0000259" key="2">
    <source>
        <dbReference type="Pfam" id="PF20041"/>
    </source>
</evidence>
<comment type="caution">
    <text evidence="3">The sequence shown here is derived from an EMBL/GenBank/DDBJ whole genome shotgun (WGS) entry which is preliminary data.</text>
</comment>
<feature type="domain" description="DUF6443" evidence="2">
    <location>
        <begin position="28"/>
        <end position="165"/>
    </location>
</feature>
<keyword evidence="1" id="KW-0732">Signal</keyword>
<sequence length="1265" mass="142531">MKNIFLLVFTLFPVVLLSQTTTENYIKTTIYKVESATSITNPTSVQADQNVTYFDGLGRPVQKVAHQQSGSGKDIVTPIEYDAFGRQVKEYLPYVPTTAASLNYKTSALTDVGTFYNTTTYESTTNPYSQKEFEASPLSRVLKQAAPGEDWKMGNGHEIRLDYQTNTNADQVRRFGVSFIAGNTENPYLEDEGIYDPSQLYKTVTKDENWQAGQNYPRNHTTEEFKNKEGRIVLKRTFDAYKWHDTYYVYDDYGNLTYVLPPKFFAYSSITQAYPPLYYNYYSDMHNFDFFTSGDSNYCQIDIGLSSDSLIINLYADGFGMFGSTLKSGKILDLNYTPPLPNMPLGDIMMANPQGYPTLAGTAYIQDGDLYFTSTGVQIYPNAEGYYESGRIINLADHQAGYIAQPIDKTTFDELIYQYRYDKRNRLVEKKLPGKEWEYIVYDKLDRPVLTQDANLKENNKWLFTKYDAFNRPVYTGEYVNNTETTRTGLQALADAGTTISENKQGTNTINGTTVYYSNNAFPDINNTNINVFTVNYYDDYSFDLPVGAAPTSTVYGVTPITNAKGLSTGNKVRILGTNDWITNLIYYDDKSRSIYNYSKNDYLLTTSTIKNQLDFVGKILETASTHQRNNVTTTIIDSFTYDQAGRLTKQTQTINGASTPEVIAENIYDESGQLIQKKVGGKTTQNRLQTVDYTYNIRGWLKGINDSDTSNNAITLASGDLFGFQINYNKPSTGTKLYNGNISQTFWKTADSMDGNLKNYTYTYDALNRFKTAKYAQNNVQNGKFDETINEYDRNGNILSLVRNMQNAYDTNWSAGIDNLIYTYDKGNRLMKVDDSYKSLVYGSEGFKDGTNTAEDYTYDANGNMTRDFNKGIGTSASAGITYNHLNLPIKITFATGETIDYIYDASGVKQRKIVSTGTTTDYAGGFQYENNILQFFSHPEGYVAHNSGNFNYIYQYKDHLGNVRLSYRDVSQTATPSLQIVEENNYYPFGLKHKDSNNIVNYTSAAYKYKYNGKELQDELGLNMYDYGARNYDPALGRWFNIDPKADKYYNISPYAYVANNPVMFIDPNGKEIFIPNIAGKNPNGSENARQKSTILTNLQKLTNSKLELTKTRGGFLVREVKGEKANENKKLSEGTSLIAGLIGADEKVTIKLGGENRADRLKNGDTFVSFNPDAKGENISNSDGTKGRPAEIGLAHELIHADENAKTDGAYDKTPVTIINPDGAYPGNKVEVQQDEINVRERENKIRDEQGVITRTKPKIVN</sequence>
<dbReference type="Proteomes" id="UP000655016">
    <property type="component" value="Unassembled WGS sequence"/>
</dbReference>
<dbReference type="Gene3D" id="2.180.10.10">
    <property type="entry name" value="RHS repeat-associated core"/>
    <property type="match status" value="1"/>
</dbReference>
<evidence type="ECO:0000313" key="3">
    <source>
        <dbReference type="EMBL" id="GGF25764.1"/>
    </source>
</evidence>
<dbReference type="InterPro" id="IPR022385">
    <property type="entry name" value="Rhs_assc_core"/>
</dbReference>
<dbReference type="InterPro" id="IPR050708">
    <property type="entry name" value="T6SS_VgrG/RHS"/>
</dbReference>
<proteinExistence type="predicted"/>
<gene>
    <name evidence="3" type="ORF">GCM10011518_38900</name>
</gene>
<dbReference type="NCBIfam" id="TIGR03696">
    <property type="entry name" value="Rhs_assc_core"/>
    <property type="match status" value="1"/>
</dbReference>
<protein>
    <recommendedName>
        <fullName evidence="2">DUF6443 domain-containing protein</fullName>
    </recommendedName>
</protein>
<dbReference type="PANTHER" id="PTHR32305:SF15">
    <property type="entry name" value="PROTEIN RHSA-RELATED"/>
    <property type="match status" value="1"/>
</dbReference>
<name>A0ABQ1UTC8_9FLAO</name>
<dbReference type="PANTHER" id="PTHR32305">
    <property type="match status" value="1"/>
</dbReference>
<feature type="chain" id="PRO_5046259805" description="DUF6443 domain-containing protein" evidence="1">
    <location>
        <begin position="19"/>
        <end position="1265"/>
    </location>
</feature>